<evidence type="ECO:0000256" key="1">
    <source>
        <dbReference type="SAM" id="Phobius"/>
    </source>
</evidence>
<proteinExistence type="predicted"/>
<feature type="transmembrane region" description="Helical" evidence="1">
    <location>
        <begin position="121"/>
        <end position="139"/>
    </location>
</feature>
<feature type="transmembrane region" description="Helical" evidence="1">
    <location>
        <begin position="258"/>
        <end position="277"/>
    </location>
</feature>
<keyword evidence="1" id="KW-1133">Transmembrane helix</keyword>
<feature type="transmembrane region" description="Helical" evidence="1">
    <location>
        <begin position="38"/>
        <end position="54"/>
    </location>
</feature>
<dbReference type="InterPro" id="IPR037185">
    <property type="entry name" value="EmrE-like"/>
</dbReference>
<dbReference type="GO" id="GO:0016020">
    <property type="term" value="C:membrane"/>
    <property type="evidence" value="ECO:0007669"/>
    <property type="project" value="InterPro"/>
</dbReference>
<name>A0A432YB35_9GAMM</name>
<accession>A0A432YB35</accession>
<dbReference type="RefSeq" id="WP_110572068.1">
    <property type="nucleotide sequence ID" value="NZ_PIPV01000001.1"/>
</dbReference>
<dbReference type="AlphaFoldDB" id="A0A432YB35"/>
<dbReference type="SUPFAM" id="SSF103481">
    <property type="entry name" value="Multidrug resistance efflux transporter EmrE"/>
    <property type="match status" value="2"/>
</dbReference>
<evidence type="ECO:0000313" key="4">
    <source>
        <dbReference type="Proteomes" id="UP000287330"/>
    </source>
</evidence>
<feature type="domain" description="EamA" evidence="2">
    <location>
        <begin position="147"/>
        <end position="268"/>
    </location>
</feature>
<dbReference type="PANTHER" id="PTHR22911">
    <property type="entry name" value="ACYL-MALONYL CONDENSING ENZYME-RELATED"/>
    <property type="match status" value="1"/>
</dbReference>
<evidence type="ECO:0000259" key="2">
    <source>
        <dbReference type="Pfam" id="PF00892"/>
    </source>
</evidence>
<protein>
    <submittedName>
        <fullName evidence="3">EamA family transporter</fullName>
    </submittedName>
</protein>
<dbReference type="InterPro" id="IPR000620">
    <property type="entry name" value="EamA_dom"/>
</dbReference>
<feature type="transmembrane region" description="Helical" evidence="1">
    <location>
        <begin position="75"/>
        <end position="92"/>
    </location>
</feature>
<dbReference type="Proteomes" id="UP000287330">
    <property type="component" value="Unassembled WGS sequence"/>
</dbReference>
<feature type="domain" description="EamA" evidence="2">
    <location>
        <begin position="9"/>
        <end position="137"/>
    </location>
</feature>
<feature type="transmembrane region" description="Helical" evidence="1">
    <location>
        <begin position="205"/>
        <end position="224"/>
    </location>
</feature>
<feature type="transmembrane region" description="Helical" evidence="1">
    <location>
        <begin position="236"/>
        <end position="252"/>
    </location>
</feature>
<feature type="transmembrane region" description="Helical" evidence="1">
    <location>
        <begin position="175"/>
        <end position="193"/>
    </location>
</feature>
<dbReference type="Pfam" id="PF00892">
    <property type="entry name" value="EamA"/>
    <property type="match status" value="2"/>
</dbReference>
<comment type="caution">
    <text evidence="3">The sequence shown here is derived from an EMBL/GenBank/DDBJ whole genome shotgun (WGS) entry which is preliminary data.</text>
</comment>
<dbReference type="PANTHER" id="PTHR22911:SF103">
    <property type="entry name" value="BLR2811 PROTEIN"/>
    <property type="match status" value="1"/>
</dbReference>
<organism evidence="3 4">
    <name type="scientific">Idiomarina fontislapidosi</name>
    <dbReference type="NCBI Taxonomy" id="263723"/>
    <lineage>
        <taxon>Bacteria</taxon>
        <taxon>Pseudomonadati</taxon>
        <taxon>Pseudomonadota</taxon>
        <taxon>Gammaproteobacteria</taxon>
        <taxon>Alteromonadales</taxon>
        <taxon>Idiomarinaceae</taxon>
        <taxon>Idiomarina</taxon>
    </lineage>
</organism>
<keyword evidence="1" id="KW-0472">Membrane</keyword>
<keyword evidence="1" id="KW-0812">Transmembrane</keyword>
<reference evidence="4" key="1">
    <citation type="journal article" date="2018" name="Front. Microbiol.">
        <title>Genome-Based Analysis Reveals the Taxonomy and Diversity of the Family Idiomarinaceae.</title>
        <authorList>
            <person name="Liu Y."/>
            <person name="Lai Q."/>
            <person name="Shao Z."/>
        </authorList>
    </citation>
    <scope>NUCLEOTIDE SEQUENCE [LARGE SCALE GENOMIC DNA]</scope>
    <source>
        <strain evidence="4">F23</strain>
    </source>
</reference>
<keyword evidence="4" id="KW-1185">Reference proteome</keyword>
<dbReference type="EMBL" id="PIPV01000001">
    <property type="protein sequence ID" value="RUO58092.1"/>
    <property type="molecule type" value="Genomic_DNA"/>
</dbReference>
<feature type="transmembrane region" description="Helical" evidence="1">
    <location>
        <begin position="145"/>
        <end position="163"/>
    </location>
</feature>
<gene>
    <name evidence="3" type="ORF">CWE25_00370</name>
</gene>
<evidence type="ECO:0000313" key="3">
    <source>
        <dbReference type="EMBL" id="RUO58092.1"/>
    </source>
</evidence>
<sequence>MDKALIAAVLWLVLGNNVAILSDSLIKMLGNFEAPFQFVLLRQISAVLILVPFIKLRGEPLAPKGLRWHAARAHIWLFGTALMVLSLTTLPLATANALFYAAPMLTVIIARMAFKERVTWHSAVTVGLGMLGVLVIVNPTEFNPFAVAALLVAGSLALNNLLIKKLPREHGILQTLFLTNVLGLPVGIALALWEGAAFDWQRMLFATGSTLFIMVYAATCIYAYRAVDSAKVTSAEYTGLIGAVAIGMVFFAEQPGLNFYIGSAMIVAPLIWQSWALPKQPATS</sequence>
<dbReference type="OrthoDB" id="148351at2"/>